<accession>A0A382J4U8</accession>
<dbReference type="EMBL" id="UINC01071840">
    <property type="protein sequence ID" value="SVC07060.1"/>
    <property type="molecule type" value="Genomic_DNA"/>
</dbReference>
<dbReference type="SUPFAM" id="SSF46626">
    <property type="entry name" value="Cytochrome c"/>
    <property type="match status" value="1"/>
</dbReference>
<proteinExistence type="predicted"/>
<sequence length="278" mass="31950">MLFSLNRPVCLLLAFGLGQALCQAEFVQDIKPLLERYCFKCHGNKRTKAEVNLEAFGTRPDFSRDGRTWEKVHHVLHQREMPPEKKPQPTEDERILLTEFIDAQLAKFDCSNPAVPVNPGRVTLRRLNRSEYNNTVRDLFGVDYRPAADFPNDEVGYGFDNISDVLSLSPILMEKYLRAAEEITAKAIRTDIPPYPPQDTIRTKKWGTKSDDQAVRIENDSFWGMWREGSIDIRYPFRTDGEYLLRLNAYATLAGPEPPRMQISLNGKPVKTFEGKER</sequence>
<reference evidence="3" key="1">
    <citation type="submission" date="2018-05" db="EMBL/GenBank/DDBJ databases">
        <authorList>
            <person name="Lanie J.A."/>
            <person name="Ng W.-L."/>
            <person name="Kazmierczak K.M."/>
            <person name="Andrzejewski T.M."/>
            <person name="Davidsen T.M."/>
            <person name="Wayne K.J."/>
            <person name="Tettelin H."/>
            <person name="Glass J.I."/>
            <person name="Rusch D."/>
            <person name="Podicherti R."/>
            <person name="Tsui H.-C.T."/>
            <person name="Winkler M.E."/>
        </authorList>
    </citation>
    <scope>NUCLEOTIDE SEQUENCE</scope>
</reference>
<dbReference type="InterPro" id="IPR036909">
    <property type="entry name" value="Cyt_c-like_dom_sf"/>
</dbReference>
<dbReference type="AlphaFoldDB" id="A0A382J4U8"/>
<gene>
    <name evidence="3" type="ORF">METZ01_LOCUS259914</name>
</gene>
<evidence type="ECO:0000259" key="1">
    <source>
        <dbReference type="Pfam" id="PF07626"/>
    </source>
</evidence>
<protein>
    <recommendedName>
        <fullName evidence="4">DUF1587 domain-containing protein</fullName>
    </recommendedName>
</protein>
<dbReference type="GO" id="GO:0009055">
    <property type="term" value="F:electron transfer activity"/>
    <property type="evidence" value="ECO:0007669"/>
    <property type="project" value="InterPro"/>
</dbReference>
<dbReference type="InterPro" id="IPR011429">
    <property type="entry name" value="Cyt_c_Planctomycete-type"/>
</dbReference>
<feature type="non-terminal residue" evidence="3">
    <location>
        <position position="278"/>
    </location>
</feature>
<dbReference type="GO" id="GO:0020037">
    <property type="term" value="F:heme binding"/>
    <property type="evidence" value="ECO:0007669"/>
    <property type="project" value="InterPro"/>
</dbReference>
<dbReference type="Pfam" id="PF07635">
    <property type="entry name" value="PSCyt1"/>
    <property type="match status" value="1"/>
</dbReference>
<dbReference type="InterPro" id="IPR013036">
    <property type="entry name" value="DUF1587"/>
</dbReference>
<evidence type="ECO:0008006" key="4">
    <source>
        <dbReference type="Google" id="ProtNLM"/>
    </source>
</evidence>
<name>A0A382J4U8_9ZZZZ</name>
<dbReference type="Pfam" id="PF07626">
    <property type="entry name" value="PSD3"/>
    <property type="match status" value="1"/>
</dbReference>
<evidence type="ECO:0000259" key="2">
    <source>
        <dbReference type="Pfam" id="PF07635"/>
    </source>
</evidence>
<feature type="domain" description="Cytochrome C Planctomycete-type" evidence="2">
    <location>
        <begin position="38"/>
        <end position="84"/>
    </location>
</feature>
<evidence type="ECO:0000313" key="3">
    <source>
        <dbReference type="EMBL" id="SVC07060.1"/>
    </source>
</evidence>
<feature type="domain" description="DUF1587" evidence="1">
    <location>
        <begin position="125"/>
        <end position="188"/>
    </location>
</feature>
<organism evidence="3">
    <name type="scientific">marine metagenome</name>
    <dbReference type="NCBI Taxonomy" id="408172"/>
    <lineage>
        <taxon>unclassified sequences</taxon>
        <taxon>metagenomes</taxon>
        <taxon>ecological metagenomes</taxon>
    </lineage>
</organism>